<keyword evidence="3" id="KW-1185">Reference proteome</keyword>
<dbReference type="GO" id="GO:0019752">
    <property type="term" value="P:carboxylic acid metabolic process"/>
    <property type="evidence" value="ECO:0007669"/>
    <property type="project" value="UniProtKB-ARBA"/>
</dbReference>
<name>A0A6N7X7Y6_9ACTN</name>
<organism evidence="2 3">
    <name type="scientific">Olsenella porci</name>
    <dbReference type="NCBI Taxonomy" id="2652279"/>
    <lineage>
        <taxon>Bacteria</taxon>
        <taxon>Bacillati</taxon>
        <taxon>Actinomycetota</taxon>
        <taxon>Coriobacteriia</taxon>
        <taxon>Coriobacteriales</taxon>
        <taxon>Atopobiaceae</taxon>
        <taxon>Olsenella</taxon>
    </lineage>
</organism>
<dbReference type="SUPFAM" id="SSF51735">
    <property type="entry name" value="NAD(P)-binding Rossmann-fold domains"/>
    <property type="match status" value="1"/>
</dbReference>
<evidence type="ECO:0000256" key="1">
    <source>
        <dbReference type="ARBA" id="ARBA00008903"/>
    </source>
</evidence>
<dbReference type="Gene3D" id="3.40.50.720">
    <property type="entry name" value="NAD(P)-binding Rossmann-like Domain"/>
    <property type="match status" value="1"/>
</dbReference>
<sequence>MAQIRVLSADDISKVLSVTDAVAAVEDAYRQKAGGEGTAWPMVYEQFEPGVSDMDIRSGELSASGLFGLKLTAWFSRNPSRGLPEIYGTTLLCDDTTGAPLGLLNASAITGLRTGAAAALGVKWLARKDARNLMVAGAGHMSTFVVAATLAACESIERVEVWDPRKEEAPESRVELMREQVAQILSQAGVERSYQIVAVASGEEAARKADAIITVTPATEPIIQAEWVKPGTHISAVGADMEGKQELSSKLVSSARLYVDDRAQSIASGELEVPVSQGAITADDIVAELGEVIAGKAVGRTSDEQVTVFDTSGIAVQDLAASRMAYDRAVERGLGTTVEF</sequence>
<gene>
    <name evidence="2" type="ORF">FYJ68_00235</name>
</gene>
<dbReference type="Gene3D" id="3.30.1780.10">
    <property type="entry name" value="ornithine cyclodeaminase, domain 1"/>
    <property type="match status" value="1"/>
</dbReference>
<dbReference type="Proteomes" id="UP000469325">
    <property type="component" value="Unassembled WGS sequence"/>
</dbReference>
<reference evidence="2 3" key="1">
    <citation type="submission" date="2019-08" db="EMBL/GenBank/DDBJ databases">
        <title>In-depth cultivation of the pig gut microbiome towards novel bacterial diversity and tailored functional studies.</title>
        <authorList>
            <person name="Wylensek D."/>
            <person name="Hitch T.C.A."/>
            <person name="Clavel T."/>
        </authorList>
    </citation>
    <scope>NUCLEOTIDE SEQUENCE [LARGE SCALE GENOMIC DNA]</scope>
    <source>
        <strain evidence="2 3">CA-Schmier-601-WT-1</strain>
    </source>
</reference>
<dbReference type="PANTHER" id="PTHR13812:SF19">
    <property type="entry name" value="KETIMINE REDUCTASE MU-CRYSTALLIN"/>
    <property type="match status" value="1"/>
</dbReference>
<dbReference type="InterPro" id="IPR023401">
    <property type="entry name" value="ODC_N"/>
</dbReference>
<evidence type="ECO:0000313" key="3">
    <source>
        <dbReference type="Proteomes" id="UP000469325"/>
    </source>
</evidence>
<dbReference type="AlphaFoldDB" id="A0A6N7X7Y6"/>
<protein>
    <submittedName>
        <fullName evidence="2">Ornithine cyclodeaminase</fullName>
    </submittedName>
</protein>
<dbReference type="Pfam" id="PF02423">
    <property type="entry name" value="OCD_Mu_crystall"/>
    <property type="match status" value="1"/>
</dbReference>
<dbReference type="EMBL" id="VUNC01000001">
    <property type="protein sequence ID" value="MST71557.1"/>
    <property type="molecule type" value="Genomic_DNA"/>
</dbReference>
<dbReference type="RefSeq" id="WP_154433329.1">
    <property type="nucleotide sequence ID" value="NZ_VUNC01000001.1"/>
</dbReference>
<dbReference type="GO" id="GO:0005737">
    <property type="term" value="C:cytoplasm"/>
    <property type="evidence" value="ECO:0007669"/>
    <property type="project" value="TreeGrafter"/>
</dbReference>
<dbReference type="InterPro" id="IPR003462">
    <property type="entry name" value="ODC_Mu_crystall"/>
</dbReference>
<dbReference type="PANTHER" id="PTHR13812">
    <property type="entry name" value="KETIMINE REDUCTASE MU-CRYSTALLIN"/>
    <property type="match status" value="1"/>
</dbReference>
<dbReference type="PIRSF" id="PIRSF001439">
    <property type="entry name" value="CryM"/>
    <property type="match status" value="1"/>
</dbReference>
<proteinExistence type="inferred from homology"/>
<dbReference type="InterPro" id="IPR036291">
    <property type="entry name" value="NAD(P)-bd_dom_sf"/>
</dbReference>
<accession>A0A6N7X7Y6</accession>
<comment type="caution">
    <text evidence="2">The sequence shown here is derived from an EMBL/GenBank/DDBJ whole genome shotgun (WGS) entry which is preliminary data.</text>
</comment>
<evidence type="ECO:0000313" key="2">
    <source>
        <dbReference type="EMBL" id="MST71557.1"/>
    </source>
</evidence>
<comment type="similarity">
    <text evidence="1">Belongs to the ornithine cyclodeaminase/mu-crystallin family.</text>
</comment>
<dbReference type="FunFam" id="3.40.50.720:FF:000311">
    <property type="entry name" value="Ornithine cyclodeaminase"/>
    <property type="match status" value="1"/>
</dbReference>
<dbReference type="GO" id="GO:0016491">
    <property type="term" value="F:oxidoreductase activity"/>
    <property type="evidence" value="ECO:0007669"/>
    <property type="project" value="UniProtKB-ARBA"/>
</dbReference>